<sequence length="73" mass="8204">MHVNIVDNVQWFMHALACHGSMLGHITEGIPIIKQRLHTKKVLLILDDVDKLKQLRTLVGELGWLGPGSRVIV</sequence>
<keyword evidence="3" id="KW-1185">Reference proteome</keyword>
<dbReference type="InterPro" id="IPR044974">
    <property type="entry name" value="Disease_R_plants"/>
</dbReference>
<dbReference type="PaxDb" id="3880-AES76256"/>
<gene>
    <name evidence="1" type="ordered locus">MTR_6g074590</name>
</gene>
<protein>
    <recommendedName>
        <fullName evidence="4">P-loop containing nucleoside triphosphate hydrolase</fullName>
    </recommendedName>
</protein>
<dbReference type="InterPro" id="IPR027417">
    <property type="entry name" value="P-loop_NTPase"/>
</dbReference>
<accession>G7KJ50</accession>
<dbReference type="EMBL" id="CM001222">
    <property type="protein sequence ID" value="AES76256.1"/>
    <property type="molecule type" value="Genomic_DNA"/>
</dbReference>
<evidence type="ECO:0000313" key="1">
    <source>
        <dbReference type="EMBL" id="AES76256.1"/>
    </source>
</evidence>
<dbReference type="EnsemblPlants" id="AES76256">
    <property type="protein sequence ID" value="AES76256"/>
    <property type="gene ID" value="MTR_6g074590"/>
</dbReference>
<dbReference type="HOGENOM" id="CLU_2708577_0_0_1"/>
<evidence type="ECO:0000313" key="2">
    <source>
        <dbReference type="EnsemblPlants" id="AES76256"/>
    </source>
</evidence>
<dbReference type="SUPFAM" id="SSF52540">
    <property type="entry name" value="P-loop containing nucleoside triphosphate hydrolases"/>
    <property type="match status" value="1"/>
</dbReference>
<dbReference type="Proteomes" id="UP000002051">
    <property type="component" value="Chromosome 6"/>
</dbReference>
<dbReference type="PANTHER" id="PTHR11017:SF219">
    <property type="entry name" value="ARCHAEAL ATPASE"/>
    <property type="match status" value="1"/>
</dbReference>
<dbReference type="PANTHER" id="PTHR11017">
    <property type="entry name" value="LEUCINE-RICH REPEAT-CONTAINING PROTEIN"/>
    <property type="match status" value="1"/>
</dbReference>
<dbReference type="AlphaFoldDB" id="G7KJ50"/>
<organism evidence="1 3">
    <name type="scientific">Medicago truncatula</name>
    <name type="common">Barrel medic</name>
    <name type="synonym">Medicago tribuloides</name>
    <dbReference type="NCBI Taxonomy" id="3880"/>
    <lineage>
        <taxon>Eukaryota</taxon>
        <taxon>Viridiplantae</taxon>
        <taxon>Streptophyta</taxon>
        <taxon>Embryophyta</taxon>
        <taxon>Tracheophyta</taxon>
        <taxon>Spermatophyta</taxon>
        <taxon>Magnoliopsida</taxon>
        <taxon>eudicotyledons</taxon>
        <taxon>Gunneridae</taxon>
        <taxon>Pentapetalae</taxon>
        <taxon>rosids</taxon>
        <taxon>fabids</taxon>
        <taxon>Fabales</taxon>
        <taxon>Fabaceae</taxon>
        <taxon>Papilionoideae</taxon>
        <taxon>50 kb inversion clade</taxon>
        <taxon>NPAAA clade</taxon>
        <taxon>Hologalegina</taxon>
        <taxon>IRL clade</taxon>
        <taxon>Trifolieae</taxon>
        <taxon>Medicago</taxon>
    </lineage>
</organism>
<dbReference type="GO" id="GO:0006952">
    <property type="term" value="P:defense response"/>
    <property type="evidence" value="ECO:0007669"/>
    <property type="project" value="InterPro"/>
</dbReference>
<dbReference type="Gene3D" id="3.40.50.300">
    <property type="entry name" value="P-loop containing nucleotide triphosphate hydrolases"/>
    <property type="match status" value="1"/>
</dbReference>
<evidence type="ECO:0000313" key="3">
    <source>
        <dbReference type="Proteomes" id="UP000002051"/>
    </source>
</evidence>
<reference evidence="1 3" key="2">
    <citation type="journal article" date="2014" name="BMC Genomics">
        <title>An improved genome release (version Mt4.0) for the model legume Medicago truncatula.</title>
        <authorList>
            <person name="Tang H."/>
            <person name="Krishnakumar V."/>
            <person name="Bidwell S."/>
            <person name="Rosen B."/>
            <person name="Chan A."/>
            <person name="Zhou S."/>
            <person name="Gentzbittel L."/>
            <person name="Childs K.L."/>
            <person name="Yandell M."/>
            <person name="Gundlach H."/>
            <person name="Mayer K.F."/>
            <person name="Schwartz D.C."/>
            <person name="Town C.D."/>
        </authorList>
    </citation>
    <scope>GENOME REANNOTATION</scope>
    <source>
        <strain evidence="2 3">cv. Jemalong A17</strain>
    </source>
</reference>
<evidence type="ECO:0008006" key="4">
    <source>
        <dbReference type="Google" id="ProtNLM"/>
    </source>
</evidence>
<reference evidence="2" key="3">
    <citation type="submission" date="2015-04" db="UniProtKB">
        <authorList>
            <consortium name="EnsemblPlants"/>
        </authorList>
    </citation>
    <scope>IDENTIFICATION</scope>
    <source>
        <strain evidence="2">cv. Jemalong A17</strain>
    </source>
</reference>
<name>G7KJ50_MEDTR</name>
<reference evidence="1 3" key="1">
    <citation type="journal article" date="2011" name="Nature">
        <title>The Medicago genome provides insight into the evolution of rhizobial symbioses.</title>
        <authorList>
            <person name="Young N.D."/>
            <person name="Debelle F."/>
            <person name="Oldroyd G.E."/>
            <person name="Geurts R."/>
            <person name="Cannon S.B."/>
            <person name="Udvardi M.K."/>
            <person name="Benedito V.A."/>
            <person name="Mayer K.F."/>
            <person name="Gouzy J."/>
            <person name="Schoof H."/>
            <person name="Van de Peer Y."/>
            <person name="Proost S."/>
            <person name="Cook D.R."/>
            <person name="Meyers B.C."/>
            <person name="Spannagl M."/>
            <person name="Cheung F."/>
            <person name="De Mita S."/>
            <person name="Krishnakumar V."/>
            <person name="Gundlach H."/>
            <person name="Zhou S."/>
            <person name="Mudge J."/>
            <person name="Bharti A.K."/>
            <person name="Murray J.D."/>
            <person name="Naoumkina M.A."/>
            <person name="Rosen B."/>
            <person name="Silverstein K.A."/>
            <person name="Tang H."/>
            <person name="Rombauts S."/>
            <person name="Zhao P.X."/>
            <person name="Zhou P."/>
            <person name="Barbe V."/>
            <person name="Bardou P."/>
            <person name="Bechner M."/>
            <person name="Bellec A."/>
            <person name="Berger A."/>
            <person name="Berges H."/>
            <person name="Bidwell S."/>
            <person name="Bisseling T."/>
            <person name="Choisne N."/>
            <person name="Couloux A."/>
            <person name="Denny R."/>
            <person name="Deshpande S."/>
            <person name="Dai X."/>
            <person name="Doyle J.J."/>
            <person name="Dudez A.M."/>
            <person name="Farmer A.D."/>
            <person name="Fouteau S."/>
            <person name="Franken C."/>
            <person name="Gibelin C."/>
            <person name="Gish J."/>
            <person name="Goldstein S."/>
            <person name="Gonzalez A.J."/>
            <person name="Green P.J."/>
            <person name="Hallab A."/>
            <person name="Hartog M."/>
            <person name="Hua A."/>
            <person name="Humphray S.J."/>
            <person name="Jeong D.H."/>
            <person name="Jing Y."/>
            <person name="Jocker A."/>
            <person name="Kenton S.M."/>
            <person name="Kim D.J."/>
            <person name="Klee K."/>
            <person name="Lai H."/>
            <person name="Lang C."/>
            <person name="Lin S."/>
            <person name="Macmil S.L."/>
            <person name="Magdelenat G."/>
            <person name="Matthews L."/>
            <person name="McCorrison J."/>
            <person name="Monaghan E.L."/>
            <person name="Mun J.H."/>
            <person name="Najar F.Z."/>
            <person name="Nicholson C."/>
            <person name="Noirot C."/>
            <person name="O'Bleness M."/>
            <person name="Paule C.R."/>
            <person name="Poulain J."/>
            <person name="Prion F."/>
            <person name="Qin B."/>
            <person name="Qu C."/>
            <person name="Retzel E.F."/>
            <person name="Riddle C."/>
            <person name="Sallet E."/>
            <person name="Samain S."/>
            <person name="Samson N."/>
            <person name="Sanders I."/>
            <person name="Saurat O."/>
            <person name="Scarpelli C."/>
            <person name="Schiex T."/>
            <person name="Segurens B."/>
            <person name="Severin A.J."/>
            <person name="Sherrier D.J."/>
            <person name="Shi R."/>
            <person name="Sims S."/>
            <person name="Singer S.R."/>
            <person name="Sinharoy S."/>
            <person name="Sterck L."/>
            <person name="Viollet A."/>
            <person name="Wang B.B."/>
            <person name="Wang K."/>
            <person name="Wang M."/>
            <person name="Wang X."/>
            <person name="Warfsmann J."/>
            <person name="Weissenbach J."/>
            <person name="White D.D."/>
            <person name="White J.D."/>
            <person name="Wiley G.B."/>
            <person name="Wincker P."/>
            <person name="Xing Y."/>
            <person name="Yang L."/>
            <person name="Yao Z."/>
            <person name="Ying F."/>
            <person name="Zhai J."/>
            <person name="Zhou L."/>
            <person name="Zuber A."/>
            <person name="Denarie J."/>
            <person name="Dixon R.A."/>
            <person name="May G.D."/>
            <person name="Schwartz D.C."/>
            <person name="Rogers J."/>
            <person name="Quetier F."/>
            <person name="Town C.D."/>
            <person name="Roe B.A."/>
        </authorList>
    </citation>
    <scope>NUCLEOTIDE SEQUENCE [LARGE SCALE GENOMIC DNA]</scope>
    <source>
        <strain evidence="1">A17</strain>
        <strain evidence="2 3">cv. Jemalong A17</strain>
    </source>
</reference>
<proteinExistence type="predicted"/>